<dbReference type="PROSITE" id="PS50939">
    <property type="entry name" value="CYTOCHROME_B561"/>
    <property type="match status" value="1"/>
</dbReference>
<feature type="region of interest" description="Disordered" evidence="8">
    <location>
        <begin position="367"/>
        <end position="410"/>
    </location>
</feature>
<keyword evidence="7 9" id="KW-0472">Membrane</keyword>
<evidence type="ECO:0000256" key="9">
    <source>
        <dbReference type="SAM" id="Phobius"/>
    </source>
</evidence>
<organism evidence="13 14">
    <name type="scientific">Chlorella sorokiniana</name>
    <name type="common">Freshwater green alga</name>
    <dbReference type="NCBI Taxonomy" id="3076"/>
    <lineage>
        <taxon>Eukaryota</taxon>
        <taxon>Viridiplantae</taxon>
        <taxon>Chlorophyta</taxon>
        <taxon>core chlorophytes</taxon>
        <taxon>Trebouxiophyceae</taxon>
        <taxon>Chlorellales</taxon>
        <taxon>Chlorellaceae</taxon>
        <taxon>Chlorella clade</taxon>
        <taxon>Chlorella</taxon>
    </lineage>
</organism>
<evidence type="ECO:0000313" key="13">
    <source>
        <dbReference type="EMBL" id="PRW60222.1"/>
    </source>
</evidence>
<feature type="compositionally biased region" description="Low complexity" evidence="8">
    <location>
        <begin position="397"/>
        <end position="410"/>
    </location>
</feature>
<evidence type="ECO:0000256" key="3">
    <source>
        <dbReference type="ARBA" id="ARBA00022692"/>
    </source>
</evidence>
<feature type="chain" id="PRO_5015143566" evidence="10">
    <location>
        <begin position="23"/>
        <end position="840"/>
    </location>
</feature>
<dbReference type="OrthoDB" id="510257at2759"/>
<comment type="subcellular location">
    <subcellularLocation>
        <location evidence="1">Membrane</location>
    </subcellularLocation>
</comment>
<feature type="transmembrane region" description="Helical" evidence="9">
    <location>
        <begin position="696"/>
        <end position="714"/>
    </location>
</feature>
<gene>
    <name evidence="13" type="ORF">C2E21_1040</name>
</gene>
<dbReference type="SMART" id="SM00664">
    <property type="entry name" value="DoH"/>
    <property type="match status" value="2"/>
</dbReference>
<evidence type="ECO:0000259" key="12">
    <source>
        <dbReference type="PROSITE" id="PS50939"/>
    </source>
</evidence>
<feature type="transmembrane region" description="Helical" evidence="9">
    <location>
        <begin position="726"/>
        <end position="746"/>
    </location>
</feature>
<keyword evidence="4 10" id="KW-0732">Signal</keyword>
<evidence type="ECO:0000256" key="1">
    <source>
        <dbReference type="ARBA" id="ARBA00004370"/>
    </source>
</evidence>
<reference evidence="13 14" key="1">
    <citation type="journal article" date="2018" name="Plant J.">
        <title>Genome sequences of Chlorella sorokiniana UTEX 1602 and Micractinium conductrix SAG 241.80: implications to maltose excretion by a green alga.</title>
        <authorList>
            <person name="Arriola M.B."/>
            <person name="Velmurugan N."/>
            <person name="Zhang Y."/>
            <person name="Plunkett M.H."/>
            <person name="Hondzo H."/>
            <person name="Barney B.M."/>
        </authorList>
    </citation>
    <scope>NUCLEOTIDE SEQUENCE [LARGE SCALE GENOMIC DNA]</scope>
    <source>
        <strain evidence="14">UTEX 1602</strain>
    </source>
</reference>
<proteinExistence type="predicted"/>
<evidence type="ECO:0000256" key="8">
    <source>
        <dbReference type="SAM" id="MobiDB-lite"/>
    </source>
</evidence>
<dbReference type="InterPro" id="IPR006593">
    <property type="entry name" value="Cyt_b561/ferric_Rdtase_TM"/>
</dbReference>
<dbReference type="PROSITE" id="PS50836">
    <property type="entry name" value="DOMON"/>
    <property type="match status" value="2"/>
</dbReference>
<keyword evidence="14" id="KW-1185">Reference proteome</keyword>
<sequence length="840" mass="86673">MRFLLAAALLLLWQLATPLAAAAPQLALLARQLELTATGGGGSLTVAGLRFRGCPRHGLRVLLLPDGAPPISEDGLAAAQPLDFEQSFDTASGSWTLRIAGAPAAGRLDVWCSACRAAGATEQQQQQQQDGMTGLLSSQPLPGGPGDATLVLHLRGVELPAATGTAGQDTAGLTASRRRLVQAGGGNKAQQCDPVTVGGKEYTFASCTQTDGYSNLQMTVYSSVVPDGAGSQLRIGLVASTGGGWAGFGLPDTPGMMMGASAVIVWPSGKGAEVDGFKIPDSYAEADINKARGTFKITDAAADQGPKGELRAVFTIPLPKESANKVASTPVDYIYAIGEMLPGGKPAPGLGSHAIYGPFGGAQMTVKQAKADAPAAPAPAPEDKQQEAEQEREKEQAAAAPAPQPAAEQAAGAGGAACSLQLPGAAPQAFAGCRRIVLGQTQMHLLWSSAPVAGNPAKTTLTLGLNATGAAGYVAVGFPARPGRMTGATAFLLAPSGGATSGAQLQQYYLAGERQSDVKPEDRLTTSGTQAAQLASGELVATFQLEVDTPAPASGRRLQAVLQNADGTMPLIFAAGAVLQDGTPIQHYATATDSPPLLAGDAAAAAAGGDVQGTDDEDHSSMRAAHGWLAAIGWGVLVPAGIVMARSFKDLDRTWFHLHRILQTLGFVMGTVALGLGFAMAGGWEAKDSKYAVHRNLGMACTVLGALQFSAIVWRPAKHQRFRFAWELWHHWAGRAAAVVAIANIYYGCIHMVDLGAWPWACYTAVLAVIVGISLAKDASDWLRARNRPPGTPKSARVLLPSPVKSHDVESGTPGLIRAGPTLDGMCQSGWKDSPAASEQ</sequence>
<feature type="domain" description="Cytochrome b561" evidence="12">
    <location>
        <begin position="586"/>
        <end position="787"/>
    </location>
</feature>
<dbReference type="SMART" id="SM00665">
    <property type="entry name" value="B561"/>
    <property type="match status" value="1"/>
</dbReference>
<dbReference type="AlphaFoldDB" id="A0A2P6U1N0"/>
<dbReference type="InterPro" id="IPR005018">
    <property type="entry name" value="DOMON_domain"/>
</dbReference>
<feature type="domain" description="DOMON" evidence="11">
    <location>
        <begin position="216"/>
        <end position="338"/>
    </location>
</feature>
<evidence type="ECO:0000313" key="14">
    <source>
        <dbReference type="Proteomes" id="UP000239899"/>
    </source>
</evidence>
<dbReference type="GO" id="GO:0016020">
    <property type="term" value="C:membrane"/>
    <property type="evidence" value="ECO:0007669"/>
    <property type="project" value="UniProtKB-SubCell"/>
</dbReference>
<evidence type="ECO:0000256" key="7">
    <source>
        <dbReference type="ARBA" id="ARBA00023136"/>
    </source>
</evidence>
<dbReference type="Proteomes" id="UP000239899">
    <property type="component" value="Unassembled WGS sequence"/>
</dbReference>
<comment type="caution">
    <text evidence="13">The sequence shown here is derived from an EMBL/GenBank/DDBJ whole genome shotgun (WGS) entry which is preliminary data.</text>
</comment>
<evidence type="ECO:0000256" key="6">
    <source>
        <dbReference type="ARBA" id="ARBA00022989"/>
    </source>
</evidence>
<dbReference type="CDD" id="cd08760">
    <property type="entry name" value="Cyt_b561_FRRS1_like"/>
    <property type="match status" value="1"/>
</dbReference>
<dbReference type="PANTHER" id="PTHR23130">
    <property type="entry name" value="CYTOCHROME B561 AND DOMON DOMAIN-CONTAINING PROTEIN"/>
    <property type="match status" value="1"/>
</dbReference>
<keyword evidence="6 9" id="KW-1133">Transmembrane helix</keyword>
<dbReference type="PANTHER" id="PTHR23130:SF171">
    <property type="entry name" value="OS01G0895300 PROTEIN"/>
    <property type="match status" value="1"/>
</dbReference>
<evidence type="ECO:0000256" key="4">
    <source>
        <dbReference type="ARBA" id="ARBA00022729"/>
    </source>
</evidence>
<keyword evidence="5" id="KW-0249">Electron transport</keyword>
<evidence type="ECO:0000259" key="11">
    <source>
        <dbReference type="PROSITE" id="PS50836"/>
    </source>
</evidence>
<keyword evidence="3 9" id="KW-0812">Transmembrane</keyword>
<evidence type="ECO:0000256" key="5">
    <source>
        <dbReference type="ARBA" id="ARBA00022982"/>
    </source>
</evidence>
<dbReference type="EMBL" id="LHPG02000002">
    <property type="protein sequence ID" value="PRW60222.1"/>
    <property type="molecule type" value="Genomic_DNA"/>
</dbReference>
<dbReference type="Pfam" id="PF03188">
    <property type="entry name" value="Cytochrom_B561"/>
    <property type="match status" value="1"/>
</dbReference>
<name>A0A2P6U1N0_CHLSO</name>
<evidence type="ECO:0000256" key="10">
    <source>
        <dbReference type="SAM" id="SignalP"/>
    </source>
</evidence>
<evidence type="ECO:0000256" key="2">
    <source>
        <dbReference type="ARBA" id="ARBA00022448"/>
    </source>
</evidence>
<feature type="transmembrane region" description="Helical" evidence="9">
    <location>
        <begin position="625"/>
        <end position="645"/>
    </location>
</feature>
<dbReference type="STRING" id="3076.A0A2P6U1N0"/>
<feature type="domain" description="DOMON" evidence="11">
    <location>
        <begin position="441"/>
        <end position="576"/>
    </location>
</feature>
<feature type="transmembrane region" description="Helical" evidence="9">
    <location>
        <begin position="758"/>
        <end position="776"/>
    </location>
</feature>
<feature type="signal peptide" evidence="10">
    <location>
        <begin position="1"/>
        <end position="22"/>
    </location>
</feature>
<protein>
    <submittedName>
        <fullName evidence="13">Ferric-chelate reductase 1</fullName>
    </submittedName>
</protein>
<feature type="compositionally biased region" description="Basic and acidic residues" evidence="8">
    <location>
        <begin position="381"/>
        <end position="396"/>
    </location>
</feature>
<keyword evidence="2" id="KW-0813">Transport</keyword>
<dbReference type="Gene3D" id="1.20.120.1770">
    <property type="match status" value="1"/>
</dbReference>
<feature type="transmembrane region" description="Helical" evidence="9">
    <location>
        <begin position="665"/>
        <end position="684"/>
    </location>
</feature>
<accession>A0A2P6U1N0</accession>